<evidence type="ECO:0000313" key="3">
    <source>
        <dbReference type="EMBL" id="KAJ2740525.1"/>
    </source>
</evidence>
<dbReference type="PROSITE" id="PS50297">
    <property type="entry name" value="ANK_REP_REGION"/>
    <property type="match status" value="1"/>
</dbReference>
<dbReference type="Gene3D" id="1.25.40.20">
    <property type="entry name" value="Ankyrin repeat-containing domain"/>
    <property type="match status" value="1"/>
</dbReference>
<name>A0A9W8GPG8_9FUNG</name>
<keyword evidence="1" id="KW-0040">ANK repeat</keyword>
<dbReference type="AlphaFoldDB" id="A0A9W8GPG8"/>
<accession>A0A9W8GPG8</accession>
<feature type="repeat" description="ANK" evidence="1">
    <location>
        <begin position="174"/>
        <end position="206"/>
    </location>
</feature>
<keyword evidence="4" id="KW-1185">Reference proteome</keyword>
<comment type="caution">
    <text evidence="3">The sequence shown here is derived from an EMBL/GenBank/DDBJ whole genome shotgun (WGS) entry which is preliminary data.</text>
</comment>
<sequence>GMKAPSHINFSSSPHSSHRNSHIATSSSAPQSQHWGFQNMATADSRWSPQLYRQWFGAITEGRSIQVHSILADHPDVLNMRRKESTPFHMALTHIASEWLGNDTSGMDGLQVAIMGYKNAYANWRLGNGAQTEQMAGMSADQMKEHVAVREVILGALIDAISPEQLDSHFFGRQQNSTLHLAAFYNDANLVERLLRQGAAIDIPNRMGFLPTGITNDKPTLQWLSMYRGQLRGTRYQIPLAQEESESANYYAGDEVDDIGGDIHASAMAQPLGSSAQFAESELEMEMLEQYSDDEDDEACETSYIRRFGDMSRSPLVSQHGHAEEAMQHSGESPD</sequence>
<evidence type="ECO:0000313" key="4">
    <source>
        <dbReference type="Proteomes" id="UP001140011"/>
    </source>
</evidence>
<reference evidence="3" key="1">
    <citation type="submission" date="2022-07" db="EMBL/GenBank/DDBJ databases">
        <title>Phylogenomic reconstructions and comparative analyses of Kickxellomycotina fungi.</title>
        <authorList>
            <person name="Reynolds N.K."/>
            <person name="Stajich J.E."/>
            <person name="Barry K."/>
            <person name="Grigoriev I.V."/>
            <person name="Crous P."/>
            <person name="Smith M.E."/>
        </authorList>
    </citation>
    <scope>NUCLEOTIDE SEQUENCE</scope>
    <source>
        <strain evidence="3">BCRC 34297</strain>
    </source>
</reference>
<evidence type="ECO:0000256" key="1">
    <source>
        <dbReference type="PROSITE-ProRule" id="PRU00023"/>
    </source>
</evidence>
<gene>
    <name evidence="3" type="ORF">GGI19_007109</name>
</gene>
<dbReference type="PROSITE" id="PS50088">
    <property type="entry name" value="ANK_REPEAT"/>
    <property type="match status" value="1"/>
</dbReference>
<dbReference type="InterPro" id="IPR002110">
    <property type="entry name" value="Ankyrin_rpt"/>
</dbReference>
<protein>
    <submittedName>
        <fullName evidence="3">Uncharacterized protein</fullName>
    </submittedName>
</protein>
<feature type="non-terminal residue" evidence="3">
    <location>
        <position position="335"/>
    </location>
</feature>
<dbReference type="Proteomes" id="UP001140011">
    <property type="component" value="Unassembled WGS sequence"/>
</dbReference>
<feature type="non-terminal residue" evidence="3">
    <location>
        <position position="1"/>
    </location>
</feature>
<feature type="compositionally biased region" description="Low complexity" evidence="2">
    <location>
        <begin position="1"/>
        <end position="15"/>
    </location>
</feature>
<dbReference type="InterPro" id="IPR036770">
    <property type="entry name" value="Ankyrin_rpt-contain_sf"/>
</dbReference>
<dbReference type="SUPFAM" id="SSF48403">
    <property type="entry name" value="Ankyrin repeat"/>
    <property type="match status" value="1"/>
</dbReference>
<dbReference type="OrthoDB" id="5566489at2759"/>
<feature type="region of interest" description="Disordered" evidence="2">
    <location>
        <begin position="311"/>
        <end position="335"/>
    </location>
</feature>
<dbReference type="Pfam" id="PF00023">
    <property type="entry name" value="Ank"/>
    <property type="match status" value="1"/>
</dbReference>
<dbReference type="EMBL" id="JANBUH010002196">
    <property type="protein sequence ID" value="KAJ2740525.1"/>
    <property type="molecule type" value="Genomic_DNA"/>
</dbReference>
<organism evidence="3 4">
    <name type="scientific">Coemansia pectinata</name>
    <dbReference type="NCBI Taxonomy" id="1052879"/>
    <lineage>
        <taxon>Eukaryota</taxon>
        <taxon>Fungi</taxon>
        <taxon>Fungi incertae sedis</taxon>
        <taxon>Zoopagomycota</taxon>
        <taxon>Kickxellomycotina</taxon>
        <taxon>Kickxellomycetes</taxon>
        <taxon>Kickxellales</taxon>
        <taxon>Kickxellaceae</taxon>
        <taxon>Coemansia</taxon>
    </lineage>
</organism>
<evidence type="ECO:0000256" key="2">
    <source>
        <dbReference type="SAM" id="MobiDB-lite"/>
    </source>
</evidence>
<feature type="region of interest" description="Disordered" evidence="2">
    <location>
        <begin position="1"/>
        <end position="33"/>
    </location>
</feature>
<feature type="compositionally biased region" description="Polar residues" evidence="2">
    <location>
        <begin position="24"/>
        <end position="33"/>
    </location>
</feature>
<proteinExistence type="predicted"/>